<feature type="domain" description="G-protein coupled receptors family 1 profile" evidence="10">
    <location>
        <begin position="1"/>
        <end position="168"/>
    </location>
</feature>
<keyword evidence="7" id="KW-0675">Receptor</keyword>
<comment type="subcellular location">
    <subcellularLocation>
        <location evidence="1">Cell membrane</location>
        <topology evidence="1">Multi-pass membrane protein</topology>
    </subcellularLocation>
</comment>
<sequence length="219" mass="24622">MIGIDRYVAVSKPHTYRHLASVKWSVAILTGLWTAAVVTFVAPILFKRDFVYYKYRNAVKMCGMHWEYPAYCVITGMYIPVASGCVLVYTVLRIRAALARGRDTLRMRCNRRVFNILVAASLTYFACWGPYVILVIVTAITSLRPPEWLSFCSAWLANANSFVNVFVYSASSPAFRRGLRELGVYPRHGLRPNLSETVLGSDNNDGNFVDRNGKCSTAV</sequence>
<evidence type="ECO:0000256" key="8">
    <source>
        <dbReference type="ARBA" id="ARBA00023224"/>
    </source>
</evidence>
<keyword evidence="4 9" id="KW-1133">Transmembrane helix</keyword>
<keyword evidence="6 9" id="KW-0472">Membrane</keyword>
<keyword evidence="5" id="KW-0297">G-protein coupled receptor</keyword>
<dbReference type="CDD" id="cd00637">
    <property type="entry name" value="7tm_classA_rhodopsin-like"/>
    <property type="match status" value="1"/>
</dbReference>
<dbReference type="Pfam" id="PF00001">
    <property type="entry name" value="7tm_1"/>
    <property type="match status" value="1"/>
</dbReference>
<dbReference type="PANTHER" id="PTHR24228">
    <property type="entry name" value="B2 BRADYKININ RECEPTOR/ANGIOTENSIN II RECEPTOR"/>
    <property type="match status" value="1"/>
</dbReference>
<dbReference type="PROSITE" id="PS50262">
    <property type="entry name" value="G_PROTEIN_RECEP_F1_2"/>
    <property type="match status" value="1"/>
</dbReference>
<evidence type="ECO:0000256" key="1">
    <source>
        <dbReference type="ARBA" id="ARBA00004651"/>
    </source>
</evidence>
<accession>A0AAD9KGY8</accession>
<evidence type="ECO:0000256" key="5">
    <source>
        <dbReference type="ARBA" id="ARBA00023040"/>
    </source>
</evidence>
<evidence type="ECO:0000256" key="3">
    <source>
        <dbReference type="ARBA" id="ARBA00022692"/>
    </source>
</evidence>
<organism evidence="11 12">
    <name type="scientific">Ridgeia piscesae</name>
    <name type="common">Tubeworm</name>
    <dbReference type="NCBI Taxonomy" id="27915"/>
    <lineage>
        <taxon>Eukaryota</taxon>
        <taxon>Metazoa</taxon>
        <taxon>Spiralia</taxon>
        <taxon>Lophotrochozoa</taxon>
        <taxon>Annelida</taxon>
        <taxon>Polychaeta</taxon>
        <taxon>Sedentaria</taxon>
        <taxon>Canalipalpata</taxon>
        <taxon>Sabellida</taxon>
        <taxon>Siboglinidae</taxon>
        <taxon>Ridgeia</taxon>
    </lineage>
</organism>
<keyword evidence="2" id="KW-1003">Cell membrane</keyword>
<evidence type="ECO:0000259" key="10">
    <source>
        <dbReference type="PROSITE" id="PS50262"/>
    </source>
</evidence>
<dbReference type="AlphaFoldDB" id="A0AAD9KGY8"/>
<proteinExistence type="predicted"/>
<evidence type="ECO:0000313" key="11">
    <source>
        <dbReference type="EMBL" id="KAK2170915.1"/>
    </source>
</evidence>
<protein>
    <recommendedName>
        <fullName evidence="10">G-protein coupled receptors family 1 profile domain-containing protein</fullName>
    </recommendedName>
</protein>
<comment type="caution">
    <text evidence="11">The sequence shown here is derived from an EMBL/GenBank/DDBJ whole genome shotgun (WGS) entry which is preliminary data.</text>
</comment>
<dbReference type="Proteomes" id="UP001209878">
    <property type="component" value="Unassembled WGS sequence"/>
</dbReference>
<feature type="transmembrane region" description="Helical" evidence="9">
    <location>
        <begin position="68"/>
        <end position="92"/>
    </location>
</feature>
<evidence type="ECO:0000256" key="4">
    <source>
        <dbReference type="ARBA" id="ARBA00022989"/>
    </source>
</evidence>
<dbReference type="GO" id="GO:0005886">
    <property type="term" value="C:plasma membrane"/>
    <property type="evidence" value="ECO:0007669"/>
    <property type="project" value="UniProtKB-SubCell"/>
</dbReference>
<dbReference type="SUPFAM" id="SSF81321">
    <property type="entry name" value="Family A G protein-coupled receptor-like"/>
    <property type="match status" value="1"/>
</dbReference>
<evidence type="ECO:0000256" key="6">
    <source>
        <dbReference type="ARBA" id="ARBA00023136"/>
    </source>
</evidence>
<gene>
    <name evidence="11" type="ORF">NP493_1123g01059</name>
</gene>
<evidence type="ECO:0000256" key="9">
    <source>
        <dbReference type="SAM" id="Phobius"/>
    </source>
</evidence>
<feature type="transmembrane region" description="Helical" evidence="9">
    <location>
        <begin position="21"/>
        <end position="46"/>
    </location>
</feature>
<reference evidence="11" key="1">
    <citation type="journal article" date="2023" name="Mol. Biol. Evol.">
        <title>Third-Generation Sequencing Reveals the Adaptive Role of the Epigenome in Three Deep-Sea Polychaetes.</title>
        <authorList>
            <person name="Perez M."/>
            <person name="Aroh O."/>
            <person name="Sun Y."/>
            <person name="Lan Y."/>
            <person name="Juniper S.K."/>
            <person name="Young C.R."/>
            <person name="Angers B."/>
            <person name="Qian P.Y."/>
        </authorList>
    </citation>
    <scope>NUCLEOTIDE SEQUENCE</scope>
    <source>
        <strain evidence="11">R07B-5</strain>
    </source>
</reference>
<dbReference type="PANTHER" id="PTHR24228:SF59">
    <property type="entry name" value="NEUROPEPTIDE RECEPTOR 15"/>
    <property type="match status" value="1"/>
</dbReference>
<keyword evidence="3 9" id="KW-0812">Transmembrane</keyword>
<dbReference type="PRINTS" id="PR00237">
    <property type="entry name" value="GPCRRHODOPSN"/>
</dbReference>
<evidence type="ECO:0000256" key="7">
    <source>
        <dbReference type="ARBA" id="ARBA00023170"/>
    </source>
</evidence>
<name>A0AAD9KGY8_RIDPI</name>
<dbReference type="EMBL" id="JAODUO010001126">
    <property type="protein sequence ID" value="KAK2170915.1"/>
    <property type="molecule type" value="Genomic_DNA"/>
</dbReference>
<evidence type="ECO:0000313" key="12">
    <source>
        <dbReference type="Proteomes" id="UP001209878"/>
    </source>
</evidence>
<dbReference type="Gene3D" id="1.20.1070.10">
    <property type="entry name" value="Rhodopsin 7-helix transmembrane proteins"/>
    <property type="match status" value="1"/>
</dbReference>
<evidence type="ECO:0000256" key="2">
    <source>
        <dbReference type="ARBA" id="ARBA00022475"/>
    </source>
</evidence>
<dbReference type="InterPro" id="IPR017452">
    <property type="entry name" value="GPCR_Rhodpsn_7TM"/>
</dbReference>
<dbReference type="InterPro" id="IPR000276">
    <property type="entry name" value="GPCR_Rhodpsn"/>
</dbReference>
<feature type="transmembrane region" description="Helical" evidence="9">
    <location>
        <begin position="113"/>
        <end position="142"/>
    </location>
</feature>
<dbReference type="GO" id="GO:0004930">
    <property type="term" value="F:G protein-coupled receptor activity"/>
    <property type="evidence" value="ECO:0007669"/>
    <property type="project" value="UniProtKB-KW"/>
</dbReference>
<keyword evidence="8" id="KW-0807">Transducer</keyword>
<keyword evidence="12" id="KW-1185">Reference proteome</keyword>